<reference evidence="2 3" key="1">
    <citation type="journal article" date="2014" name="Agronomy (Basel)">
        <title>A Draft Genome Sequence for Ensete ventricosum, the Drought-Tolerant Tree Against Hunger.</title>
        <authorList>
            <person name="Harrison J."/>
            <person name="Moore K.A."/>
            <person name="Paszkiewicz K."/>
            <person name="Jones T."/>
            <person name="Grant M."/>
            <person name="Ambacheew D."/>
            <person name="Muzemil S."/>
            <person name="Studholme D.J."/>
        </authorList>
    </citation>
    <scope>NUCLEOTIDE SEQUENCE [LARGE SCALE GENOMIC DNA]</scope>
</reference>
<comment type="caution">
    <text evidence="2">The sequence shown here is derived from an EMBL/GenBank/DDBJ whole genome shotgun (WGS) entry which is preliminary data.</text>
</comment>
<name>A0A427AGR2_ENSVE</name>
<keyword evidence="1" id="KW-0812">Transmembrane</keyword>
<dbReference type="Proteomes" id="UP000287651">
    <property type="component" value="Unassembled WGS sequence"/>
</dbReference>
<dbReference type="AlphaFoldDB" id="A0A427AGR2"/>
<evidence type="ECO:0000256" key="1">
    <source>
        <dbReference type="SAM" id="Phobius"/>
    </source>
</evidence>
<accession>A0A427AGR2</accession>
<evidence type="ECO:0000313" key="2">
    <source>
        <dbReference type="EMBL" id="RRT75443.1"/>
    </source>
</evidence>
<sequence length="184" mass="21209">MSNVTLAMSSATISYRCRTESLVSSVNRSTRDSTLPIRDSSYSYELSTPKKPSLALVEFLQARFKNIKTGFHRRKSLFVAPFPGWRTRLRLLCLWRIPNFTLILFAVALLMSSSNSLRPSLPSFSLRQLGARVWLAPSCLIHHDVLPWQDCESSSFLVRIAWRSYIPVFLIRMEKMKEVKRLPL</sequence>
<feature type="transmembrane region" description="Helical" evidence="1">
    <location>
        <begin position="93"/>
        <end position="112"/>
    </location>
</feature>
<dbReference type="EMBL" id="AMZH03002478">
    <property type="protein sequence ID" value="RRT75443.1"/>
    <property type="molecule type" value="Genomic_DNA"/>
</dbReference>
<keyword evidence="1" id="KW-0472">Membrane</keyword>
<proteinExistence type="predicted"/>
<keyword evidence="1" id="KW-1133">Transmembrane helix</keyword>
<evidence type="ECO:0000313" key="3">
    <source>
        <dbReference type="Proteomes" id="UP000287651"/>
    </source>
</evidence>
<gene>
    <name evidence="2" type="ORF">B296_00029194</name>
</gene>
<organism evidence="2 3">
    <name type="scientific">Ensete ventricosum</name>
    <name type="common">Abyssinian banana</name>
    <name type="synonym">Musa ensete</name>
    <dbReference type="NCBI Taxonomy" id="4639"/>
    <lineage>
        <taxon>Eukaryota</taxon>
        <taxon>Viridiplantae</taxon>
        <taxon>Streptophyta</taxon>
        <taxon>Embryophyta</taxon>
        <taxon>Tracheophyta</taxon>
        <taxon>Spermatophyta</taxon>
        <taxon>Magnoliopsida</taxon>
        <taxon>Liliopsida</taxon>
        <taxon>Zingiberales</taxon>
        <taxon>Musaceae</taxon>
        <taxon>Ensete</taxon>
    </lineage>
</organism>
<protein>
    <submittedName>
        <fullName evidence="2">Uncharacterized protein</fullName>
    </submittedName>
</protein>